<evidence type="ECO:0000256" key="8">
    <source>
        <dbReference type="ARBA" id="ARBA00023133"/>
    </source>
</evidence>
<feature type="transmembrane region" description="Helical" evidence="12">
    <location>
        <begin position="342"/>
        <end position="362"/>
    </location>
</feature>
<dbReference type="EMBL" id="JABWMJ010000006">
    <property type="protein sequence ID" value="NUZ07032.1"/>
    <property type="molecule type" value="Genomic_DNA"/>
</dbReference>
<comment type="subcellular location">
    <subcellularLocation>
        <location evidence="1">Membrane</location>
        <topology evidence="1">Multi-pass membrane protein</topology>
    </subcellularLocation>
</comment>
<feature type="transmembrane region" description="Helical" evidence="12">
    <location>
        <begin position="368"/>
        <end position="390"/>
    </location>
</feature>
<evidence type="ECO:0000256" key="11">
    <source>
        <dbReference type="ARBA" id="ARBA00023444"/>
    </source>
</evidence>
<evidence type="ECO:0000256" key="5">
    <source>
        <dbReference type="ARBA" id="ARBA00022989"/>
    </source>
</evidence>
<name>A0A7Y6NPM0_9BURK</name>
<evidence type="ECO:0000256" key="9">
    <source>
        <dbReference type="ARBA" id="ARBA00023136"/>
    </source>
</evidence>
<dbReference type="PANTHER" id="PTHR35457">
    <property type="entry name" value="HEME A SYNTHASE"/>
    <property type="match status" value="1"/>
</dbReference>
<keyword evidence="3 12" id="KW-0812">Transmembrane</keyword>
<dbReference type="GO" id="GO:0006784">
    <property type="term" value="P:heme A biosynthetic process"/>
    <property type="evidence" value="ECO:0007669"/>
    <property type="project" value="InterPro"/>
</dbReference>
<dbReference type="Proteomes" id="UP000529637">
    <property type="component" value="Unassembled WGS sequence"/>
</dbReference>
<dbReference type="InterPro" id="IPR050450">
    <property type="entry name" value="COX15/CtaA_HemeA_synthase"/>
</dbReference>
<feature type="transmembrane region" description="Helical" evidence="12">
    <location>
        <begin position="145"/>
        <end position="163"/>
    </location>
</feature>
<keyword evidence="14" id="KW-1185">Reference proteome</keyword>
<evidence type="ECO:0000256" key="6">
    <source>
        <dbReference type="ARBA" id="ARBA00023002"/>
    </source>
</evidence>
<proteinExistence type="predicted"/>
<dbReference type="AlphaFoldDB" id="A0A7Y6NPM0"/>
<evidence type="ECO:0000256" key="2">
    <source>
        <dbReference type="ARBA" id="ARBA00022475"/>
    </source>
</evidence>
<keyword evidence="9 12" id="KW-0472">Membrane</keyword>
<evidence type="ECO:0000256" key="1">
    <source>
        <dbReference type="ARBA" id="ARBA00004141"/>
    </source>
</evidence>
<dbReference type="GO" id="GO:0046872">
    <property type="term" value="F:metal ion binding"/>
    <property type="evidence" value="ECO:0007669"/>
    <property type="project" value="UniProtKB-KW"/>
</dbReference>
<sequence length="415" mass="43811">MPTRTRSSATCSACSARRRAGTARAADVNLAPPSYDFGPAAAILALGLALACIPIVSVWRRHRSAERRSVLRALTLVTLFLTFDLVLLGAYTRLSDSGLGCPDWPGCYGHASPLGAINHIDAAATLSPDGPVTRSKAWIEMAHRYMATAVGALIAAIAGFSWFSARRHPIGVSPWWPTLTLFWVALQGAFGAWTVTWKLYPLVVTAHLLGGVLLVALLAAQSEQYRLEPLAVSPALRAGLVAVGVLTLVQVALGGWVSTNYAVLACGSDFPSCLGSWSPPMNMQEAFTLRRELGRSGDGDFLPFEALTAIHVTHRIGALIVLPALMLLAWRLRATGDRAARRFAGGIVAIAGWQLATGVGNFVLSWPLLAAVGHTGGATALVALLAILLVRQSRVTASVASPAPAAHRVSTQPAR</sequence>
<feature type="transmembrane region" description="Helical" evidence="12">
    <location>
        <begin position="232"/>
        <end position="253"/>
    </location>
</feature>
<dbReference type="GO" id="GO:0016020">
    <property type="term" value="C:membrane"/>
    <property type="evidence" value="ECO:0007669"/>
    <property type="project" value="UniProtKB-SubCell"/>
</dbReference>
<feature type="transmembrane region" description="Helical" evidence="12">
    <location>
        <begin position="41"/>
        <end position="59"/>
    </location>
</feature>
<evidence type="ECO:0000256" key="3">
    <source>
        <dbReference type="ARBA" id="ARBA00022692"/>
    </source>
</evidence>
<organism evidence="13 14">
    <name type="scientific">Piscinibacter koreensis</name>
    <dbReference type="NCBI Taxonomy" id="2742824"/>
    <lineage>
        <taxon>Bacteria</taxon>
        <taxon>Pseudomonadati</taxon>
        <taxon>Pseudomonadota</taxon>
        <taxon>Betaproteobacteria</taxon>
        <taxon>Burkholderiales</taxon>
        <taxon>Sphaerotilaceae</taxon>
        <taxon>Piscinibacter</taxon>
    </lineage>
</organism>
<comment type="pathway">
    <text evidence="11">Porphyrin-containing compound metabolism.</text>
</comment>
<keyword evidence="2" id="KW-1003">Cell membrane</keyword>
<keyword evidence="4" id="KW-0479">Metal-binding</keyword>
<comment type="caution">
    <text evidence="13">The sequence shown here is derived from an EMBL/GenBank/DDBJ whole genome shotgun (WGS) entry which is preliminary data.</text>
</comment>
<dbReference type="Pfam" id="PF02628">
    <property type="entry name" value="COX15-CtaA"/>
    <property type="match status" value="1"/>
</dbReference>
<evidence type="ECO:0000313" key="13">
    <source>
        <dbReference type="EMBL" id="NUZ07032.1"/>
    </source>
</evidence>
<gene>
    <name evidence="13" type="ORF">HQN59_14800</name>
</gene>
<evidence type="ECO:0000256" key="7">
    <source>
        <dbReference type="ARBA" id="ARBA00023004"/>
    </source>
</evidence>
<dbReference type="InterPro" id="IPR003780">
    <property type="entry name" value="COX15/CtaA_fam"/>
</dbReference>
<keyword evidence="8" id="KW-0350">Heme biosynthesis</keyword>
<dbReference type="PANTHER" id="PTHR35457:SF1">
    <property type="entry name" value="HEME A SYNTHASE"/>
    <property type="match status" value="1"/>
</dbReference>
<feature type="transmembrane region" description="Helical" evidence="12">
    <location>
        <begin position="312"/>
        <end position="330"/>
    </location>
</feature>
<feature type="transmembrane region" description="Helical" evidence="12">
    <location>
        <begin position="175"/>
        <end position="193"/>
    </location>
</feature>
<evidence type="ECO:0000256" key="4">
    <source>
        <dbReference type="ARBA" id="ARBA00022723"/>
    </source>
</evidence>
<protein>
    <submittedName>
        <fullName evidence="13">COX15/CtaA family protein</fullName>
    </submittedName>
</protein>
<keyword evidence="5 12" id="KW-1133">Transmembrane helix</keyword>
<reference evidence="13 14" key="1">
    <citation type="submission" date="2020-06" db="EMBL/GenBank/DDBJ databases">
        <title>Schlegella sp. ID0723 isolated from air conditioner.</title>
        <authorList>
            <person name="Kim D.Y."/>
            <person name="Kim D.-U."/>
        </authorList>
    </citation>
    <scope>NUCLEOTIDE SEQUENCE [LARGE SCALE GENOMIC DNA]</scope>
    <source>
        <strain evidence="13 14">ID0723</strain>
    </source>
</reference>
<keyword evidence="6" id="KW-0560">Oxidoreductase</keyword>
<feature type="transmembrane region" description="Helical" evidence="12">
    <location>
        <begin position="199"/>
        <end position="220"/>
    </location>
</feature>
<feature type="transmembrane region" description="Helical" evidence="12">
    <location>
        <begin position="71"/>
        <end position="91"/>
    </location>
</feature>
<evidence type="ECO:0000313" key="14">
    <source>
        <dbReference type="Proteomes" id="UP000529637"/>
    </source>
</evidence>
<keyword evidence="7" id="KW-0408">Iron</keyword>
<evidence type="ECO:0000256" key="10">
    <source>
        <dbReference type="ARBA" id="ARBA00023157"/>
    </source>
</evidence>
<evidence type="ECO:0000256" key="12">
    <source>
        <dbReference type="SAM" id="Phobius"/>
    </source>
</evidence>
<keyword evidence="10" id="KW-1015">Disulfide bond</keyword>
<accession>A0A7Y6NPM0</accession>
<dbReference type="GO" id="GO:0016491">
    <property type="term" value="F:oxidoreductase activity"/>
    <property type="evidence" value="ECO:0007669"/>
    <property type="project" value="UniProtKB-KW"/>
</dbReference>